<organism evidence="2 3">
    <name type="scientific">Bradyrhizobium barranii</name>
    <dbReference type="NCBI Taxonomy" id="2992140"/>
    <lineage>
        <taxon>Bacteria</taxon>
        <taxon>Pseudomonadati</taxon>
        <taxon>Pseudomonadota</taxon>
        <taxon>Alphaproteobacteria</taxon>
        <taxon>Hyphomicrobiales</taxon>
        <taxon>Nitrobacteraceae</taxon>
        <taxon>Bradyrhizobium</taxon>
    </lineage>
</organism>
<dbReference type="RefSeq" id="WP_231145590.1">
    <property type="nucleotide sequence ID" value="NZ_CP088101.1"/>
</dbReference>
<evidence type="ECO:0000259" key="1">
    <source>
        <dbReference type="Pfam" id="PF08388"/>
    </source>
</evidence>
<feature type="domain" description="Group II intron maturase-specific" evidence="1">
    <location>
        <begin position="7"/>
        <end position="41"/>
    </location>
</feature>
<keyword evidence="3" id="KW-1185">Reference proteome</keyword>
<geneLocation type="plasmid" evidence="2 3">
    <name>pCC829_1</name>
</geneLocation>
<reference evidence="2" key="1">
    <citation type="submission" date="2021-11" db="EMBL/GenBank/DDBJ databases">
        <title>Australian commercial rhizobial inoculants.</title>
        <authorList>
            <person name="Kohlmeier M.G."/>
            <person name="O'Hara G.W."/>
            <person name="Colombi E."/>
            <person name="Ramsay J.P."/>
            <person name="Terpolilli J."/>
        </authorList>
    </citation>
    <scope>NUCLEOTIDE SEQUENCE</scope>
    <source>
        <strain evidence="2">CC829</strain>
        <plasmid evidence="2">pCC829_1</plasmid>
    </source>
</reference>
<evidence type="ECO:0000313" key="2">
    <source>
        <dbReference type="EMBL" id="UFW91558.1"/>
    </source>
</evidence>
<keyword evidence="2" id="KW-0614">Plasmid</keyword>
<proteinExistence type="predicted"/>
<name>A0ABY3R0X2_9BRAD</name>
<accession>A0ABY3R0X2</accession>
<dbReference type="EMBL" id="CP088101">
    <property type="protein sequence ID" value="UFW91558.1"/>
    <property type="molecule type" value="Genomic_DNA"/>
</dbReference>
<evidence type="ECO:0000313" key="3">
    <source>
        <dbReference type="Proteomes" id="UP001430990"/>
    </source>
</evidence>
<gene>
    <name evidence="2" type="ORF">BjapCC829_47015</name>
</gene>
<dbReference type="Pfam" id="PF08388">
    <property type="entry name" value="GIIM"/>
    <property type="match status" value="1"/>
</dbReference>
<dbReference type="InterPro" id="IPR013597">
    <property type="entry name" value="Mat_intron_G2"/>
</dbReference>
<dbReference type="Proteomes" id="UP001430990">
    <property type="component" value="Plasmid pCC829_1"/>
</dbReference>
<sequence>MPSNIDPWPEVCDKLNRSLRGWSNYFRYGSRSKAYRRIGNTARVPCSLDNVQKRECFDEHVKSVRIKRLLWPAAY</sequence>
<protein>
    <recommendedName>
        <fullName evidence="1">Group II intron maturase-specific domain-containing protein</fullName>
    </recommendedName>
</protein>